<evidence type="ECO:0000259" key="21">
    <source>
        <dbReference type="PROSITE" id="PS51066"/>
    </source>
</evidence>
<dbReference type="NCBIfam" id="TIGR00577">
    <property type="entry name" value="fpg"/>
    <property type="match status" value="1"/>
</dbReference>
<dbReference type="EC" id="4.2.99.18" evidence="6"/>
<evidence type="ECO:0000259" key="22">
    <source>
        <dbReference type="PROSITE" id="PS51068"/>
    </source>
</evidence>
<keyword evidence="24" id="KW-1185">Reference proteome</keyword>
<name>A0A8J3EKQ6_9BACL</name>
<comment type="catalytic activity">
    <reaction evidence="1">
        <text>Hydrolysis of DNA containing ring-opened 7-methylguanine residues, releasing 2,6-diamino-4-hydroxy-5-(N-methyl)formamidopyrimidine.</text>
        <dbReference type="EC" id="3.2.2.23"/>
    </reaction>
</comment>
<comment type="similarity">
    <text evidence="3">Belongs to the FPG family.</text>
</comment>
<keyword evidence="14" id="KW-0234">DNA repair</keyword>
<evidence type="ECO:0000256" key="20">
    <source>
        <dbReference type="PROSITE-ProRule" id="PRU00391"/>
    </source>
</evidence>
<dbReference type="InterPro" id="IPR010979">
    <property type="entry name" value="Ribosomal_uS13-like_H2TH"/>
</dbReference>
<evidence type="ECO:0000256" key="14">
    <source>
        <dbReference type="ARBA" id="ARBA00023204"/>
    </source>
</evidence>
<dbReference type="GO" id="GO:0003684">
    <property type="term" value="F:damaged DNA binding"/>
    <property type="evidence" value="ECO:0007669"/>
    <property type="project" value="InterPro"/>
</dbReference>
<dbReference type="PANTHER" id="PTHR22993">
    <property type="entry name" value="FORMAMIDOPYRIMIDINE-DNA GLYCOSYLASE"/>
    <property type="match status" value="1"/>
</dbReference>
<evidence type="ECO:0000313" key="23">
    <source>
        <dbReference type="EMBL" id="GGH76416.1"/>
    </source>
</evidence>
<dbReference type="Proteomes" id="UP000656813">
    <property type="component" value="Unassembled WGS sequence"/>
</dbReference>
<evidence type="ECO:0000256" key="1">
    <source>
        <dbReference type="ARBA" id="ARBA00001668"/>
    </source>
</evidence>
<dbReference type="SUPFAM" id="SSF57716">
    <property type="entry name" value="Glucocorticoid receptor-like (DNA-binding domain)"/>
    <property type="match status" value="1"/>
</dbReference>
<feature type="domain" description="FPG-type" evidence="21">
    <location>
        <begin position="235"/>
        <end position="269"/>
    </location>
</feature>
<dbReference type="EMBL" id="BMFV01000003">
    <property type="protein sequence ID" value="GGH76416.1"/>
    <property type="molecule type" value="Genomic_DNA"/>
</dbReference>
<keyword evidence="13" id="KW-0238">DNA-binding</keyword>
<evidence type="ECO:0000256" key="18">
    <source>
        <dbReference type="ARBA" id="ARBA00030638"/>
    </source>
</evidence>
<reference evidence="23" key="2">
    <citation type="submission" date="2020-09" db="EMBL/GenBank/DDBJ databases">
        <authorList>
            <person name="Sun Q."/>
            <person name="Zhou Y."/>
        </authorList>
    </citation>
    <scope>NUCLEOTIDE SEQUENCE</scope>
    <source>
        <strain evidence="23">CGMCC 1.12777</strain>
    </source>
</reference>
<dbReference type="Pfam" id="PF06827">
    <property type="entry name" value="zf-FPG_IleRS"/>
    <property type="match status" value="1"/>
</dbReference>
<dbReference type="FunFam" id="1.10.8.50:FF:000003">
    <property type="entry name" value="Formamidopyrimidine-DNA glycosylase"/>
    <property type="match status" value="1"/>
</dbReference>
<dbReference type="SUPFAM" id="SSF46946">
    <property type="entry name" value="S13-like H2TH domain"/>
    <property type="match status" value="1"/>
</dbReference>
<evidence type="ECO:0000256" key="2">
    <source>
        <dbReference type="ARBA" id="ARBA00001947"/>
    </source>
</evidence>
<dbReference type="GO" id="GO:0006284">
    <property type="term" value="P:base-excision repair"/>
    <property type="evidence" value="ECO:0007669"/>
    <property type="project" value="InterPro"/>
</dbReference>
<dbReference type="Pfam" id="PF01149">
    <property type="entry name" value="Fapy_DNA_glyco"/>
    <property type="match status" value="1"/>
</dbReference>
<dbReference type="InterPro" id="IPR012319">
    <property type="entry name" value="FPG_cat"/>
</dbReference>
<evidence type="ECO:0000256" key="13">
    <source>
        <dbReference type="ARBA" id="ARBA00023125"/>
    </source>
</evidence>
<keyword evidence="10 20" id="KW-0863">Zinc-finger</keyword>
<evidence type="ECO:0000256" key="19">
    <source>
        <dbReference type="ARBA" id="ARBA00044632"/>
    </source>
</evidence>
<comment type="caution">
    <text evidence="23">The sequence shown here is derived from an EMBL/GenBank/DDBJ whole genome shotgun (WGS) entry which is preliminary data.</text>
</comment>
<comment type="subunit">
    <text evidence="4">Monomer.</text>
</comment>
<dbReference type="SMART" id="SM00898">
    <property type="entry name" value="Fapy_DNA_glyco"/>
    <property type="match status" value="1"/>
</dbReference>
<dbReference type="InterPro" id="IPR035937">
    <property type="entry name" value="FPG_N"/>
</dbReference>
<keyword evidence="12" id="KW-0862">Zinc</keyword>
<evidence type="ECO:0000256" key="5">
    <source>
        <dbReference type="ARBA" id="ARBA00012024"/>
    </source>
</evidence>
<dbReference type="AlphaFoldDB" id="A0A8J3EKQ6"/>
<feature type="domain" description="Formamidopyrimidine-DNA glycosylase catalytic" evidence="22">
    <location>
        <begin position="2"/>
        <end position="106"/>
    </location>
</feature>
<evidence type="ECO:0000256" key="16">
    <source>
        <dbReference type="ARBA" id="ARBA00023268"/>
    </source>
</evidence>
<dbReference type="Gene3D" id="1.10.8.50">
    <property type="match status" value="1"/>
</dbReference>
<comment type="catalytic activity">
    <reaction evidence="19">
        <text>2'-deoxyribonucleotide-(2'-deoxyribose 5'-phosphate)-2'-deoxyribonucleotide-DNA = a 3'-end 2'-deoxyribonucleotide-(2,3-dehydro-2,3-deoxyribose 5'-phosphate)-DNA + a 5'-end 5'-phospho-2'-deoxyribonucleoside-DNA + H(+)</text>
        <dbReference type="Rhea" id="RHEA:66592"/>
        <dbReference type="Rhea" id="RHEA-COMP:13180"/>
        <dbReference type="Rhea" id="RHEA-COMP:16897"/>
        <dbReference type="Rhea" id="RHEA-COMP:17067"/>
        <dbReference type="ChEBI" id="CHEBI:15378"/>
        <dbReference type="ChEBI" id="CHEBI:136412"/>
        <dbReference type="ChEBI" id="CHEBI:157695"/>
        <dbReference type="ChEBI" id="CHEBI:167181"/>
        <dbReference type="EC" id="4.2.99.18"/>
    </reaction>
</comment>
<protein>
    <recommendedName>
        <fullName evidence="7">Formamidopyrimidine-DNA glycosylase</fullName>
        <ecNumber evidence="5">3.2.2.23</ecNumber>
        <ecNumber evidence="6">4.2.99.18</ecNumber>
    </recommendedName>
    <alternativeName>
        <fullName evidence="18">DNA-(apurinic or apyrimidinic site) lyase MutM</fullName>
    </alternativeName>
</protein>
<dbReference type="RefSeq" id="WP_188495990.1">
    <property type="nucleotide sequence ID" value="NZ_BMFV01000003.1"/>
</dbReference>
<dbReference type="PROSITE" id="PS51066">
    <property type="entry name" value="ZF_FPG_2"/>
    <property type="match status" value="1"/>
</dbReference>
<keyword evidence="16" id="KW-0511">Multifunctional enzyme</keyword>
<dbReference type="GO" id="GO:0140078">
    <property type="term" value="F:class I DNA-(apurinic or apyrimidinic site) endonuclease activity"/>
    <property type="evidence" value="ECO:0007669"/>
    <property type="project" value="UniProtKB-EC"/>
</dbReference>
<sequence length="269" mass="30590">MPELPEMENYKRLLHPMLRNKTVDAVVINRSKSVNEPENIFMKNITGKEIIAIDRRAKYLLFHLDSGHVLLLHLMLGGKLFFGKEEDSPDRTKQIIMTFGEDRLFFIGLRLGYLHILTPADIEEQLGHLGPEPLDSSFTLDVFKESLTHKRTNIKNVLLDQDIIAGIGNRYSDEICFEAKILPKRKTIDLAETEVQALFQAIKMVLTEAVAAGGYMDQPLFKGDNQTGRYLPHFKVHGKEGAICPRCGGTIEMETMASRKVYYCPQCQH</sequence>
<dbReference type="GO" id="GO:0034039">
    <property type="term" value="F:8-oxo-7,8-dihydroguanine DNA N-glycosylase activity"/>
    <property type="evidence" value="ECO:0007669"/>
    <property type="project" value="TreeGrafter"/>
</dbReference>
<dbReference type="GO" id="GO:0003690">
    <property type="term" value="F:double-stranded DNA binding"/>
    <property type="evidence" value="ECO:0007669"/>
    <property type="project" value="UniProtKB-ARBA"/>
</dbReference>
<dbReference type="SUPFAM" id="SSF81624">
    <property type="entry name" value="N-terminal domain of MutM-like DNA repair proteins"/>
    <property type="match status" value="1"/>
</dbReference>
<evidence type="ECO:0000256" key="11">
    <source>
        <dbReference type="ARBA" id="ARBA00022801"/>
    </source>
</evidence>
<dbReference type="SMART" id="SM01232">
    <property type="entry name" value="H2TH"/>
    <property type="match status" value="1"/>
</dbReference>
<accession>A0A8J3EKQ6</accession>
<dbReference type="InterPro" id="IPR015886">
    <property type="entry name" value="H2TH_FPG"/>
</dbReference>
<evidence type="ECO:0000256" key="4">
    <source>
        <dbReference type="ARBA" id="ARBA00011245"/>
    </source>
</evidence>
<evidence type="ECO:0000256" key="10">
    <source>
        <dbReference type="ARBA" id="ARBA00022771"/>
    </source>
</evidence>
<keyword evidence="8" id="KW-0479">Metal-binding</keyword>
<dbReference type="InterPro" id="IPR020629">
    <property type="entry name" value="FPG_Glyclase"/>
</dbReference>
<evidence type="ECO:0000256" key="7">
    <source>
        <dbReference type="ARBA" id="ARBA00016240"/>
    </source>
</evidence>
<evidence type="ECO:0000256" key="15">
    <source>
        <dbReference type="ARBA" id="ARBA00023239"/>
    </source>
</evidence>
<keyword evidence="17" id="KW-0326">Glycosidase</keyword>
<proteinExistence type="inferred from homology"/>
<dbReference type="GO" id="GO:0008270">
    <property type="term" value="F:zinc ion binding"/>
    <property type="evidence" value="ECO:0007669"/>
    <property type="project" value="UniProtKB-KW"/>
</dbReference>
<dbReference type="EC" id="3.2.2.23" evidence="5"/>
<organism evidence="23 24">
    <name type="scientific">Pullulanibacillus pueri</name>
    <dbReference type="NCBI Taxonomy" id="1437324"/>
    <lineage>
        <taxon>Bacteria</taxon>
        <taxon>Bacillati</taxon>
        <taxon>Bacillota</taxon>
        <taxon>Bacilli</taxon>
        <taxon>Bacillales</taxon>
        <taxon>Sporolactobacillaceae</taxon>
        <taxon>Pullulanibacillus</taxon>
    </lineage>
</organism>
<evidence type="ECO:0000256" key="6">
    <source>
        <dbReference type="ARBA" id="ARBA00012720"/>
    </source>
</evidence>
<gene>
    <name evidence="23" type="ORF">GCM10007096_06810</name>
</gene>
<evidence type="ECO:0000256" key="9">
    <source>
        <dbReference type="ARBA" id="ARBA00022763"/>
    </source>
</evidence>
<evidence type="ECO:0000256" key="3">
    <source>
        <dbReference type="ARBA" id="ARBA00009409"/>
    </source>
</evidence>
<dbReference type="Pfam" id="PF06831">
    <property type="entry name" value="H2TH"/>
    <property type="match status" value="1"/>
</dbReference>
<keyword evidence="15" id="KW-0456">Lyase</keyword>
<dbReference type="InterPro" id="IPR010663">
    <property type="entry name" value="Znf_FPG/IleRS"/>
</dbReference>
<dbReference type="NCBIfam" id="NF002211">
    <property type="entry name" value="PRK01103.1"/>
    <property type="match status" value="1"/>
</dbReference>
<evidence type="ECO:0000256" key="17">
    <source>
        <dbReference type="ARBA" id="ARBA00023295"/>
    </source>
</evidence>
<keyword evidence="9" id="KW-0227">DNA damage</keyword>
<keyword evidence="11" id="KW-0378">Hydrolase</keyword>
<dbReference type="Gene3D" id="3.20.190.10">
    <property type="entry name" value="MutM-like, N-terminal"/>
    <property type="match status" value="1"/>
</dbReference>
<dbReference type="PROSITE" id="PS51068">
    <property type="entry name" value="FPG_CAT"/>
    <property type="match status" value="1"/>
</dbReference>
<evidence type="ECO:0000313" key="24">
    <source>
        <dbReference type="Proteomes" id="UP000656813"/>
    </source>
</evidence>
<dbReference type="InterPro" id="IPR000214">
    <property type="entry name" value="Znf_DNA_glyclase/AP_lyase"/>
</dbReference>
<reference evidence="23" key="1">
    <citation type="journal article" date="2014" name="Int. J. Syst. Evol. Microbiol.">
        <title>Complete genome sequence of Corynebacterium casei LMG S-19264T (=DSM 44701T), isolated from a smear-ripened cheese.</title>
        <authorList>
            <consortium name="US DOE Joint Genome Institute (JGI-PGF)"/>
            <person name="Walter F."/>
            <person name="Albersmeier A."/>
            <person name="Kalinowski J."/>
            <person name="Ruckert C."/>
        </authorList>
    </citation>
    <scope>NUCLEOTIDE SEQUENCE</scope>
    <source>
        <strain evidence="23">CGMCC 1.12777</strain>
    </source>
</reference>
<comment type="cofactor">
    <cofactor evidence="2">
        <name>Zn(2+)</name>
        <dbReference type="ChEBI" id="CHEBI:29105"/>
    </cofactor>
</comment>
<evidence type="ECO:0000256" key="8">
    <source>
        <dbReference type="ARBA" id="ARBA00022723"/>
    </source>
</evidence>
<dbReference type="PANTHER" id="PTHR22993:SF9">
    <property type="entry name" value="FORMAMIDOPYRIMIDINE-DNA GLYCOSYLASE"/>
    <property type="match status" value="1"/>
</dbReference>
<evidence type="ECO:0000256" key="12">
    <source>
        <dbReference type="ARBA" id="ARBA00022833"/>
    </source>
</evidence>